<keyword evidence="1" id="KW-0472">Membrane</keyword>
<evidence type="ECO:0000313" key="2">
    <source>
        <dbReference type="EMBL" id="RSN76514.1"/>
    </source>
</evidence>
<dbReference type="EMBL" id="RCOS01000057">
    <property type="protein sequence ID" value="RSN76514.1"/>
    <property type="molecule type" value="Genomic_DNA"/>
</dbReference>
<keyword evidence="1" id="KW-0812">Transmembrane</keyword>
<dbReference type="Proteomes" id="UP000277582">
    <property type="component" value="Unassembled WGS sequence"/>
</dbReference>
<proteinExistence type="predicted"/>
<accession>A0A429GRU2</accession>
<feature type="transmembrane region" description="Helical" evidence="1">
    <location>
        <begin position="64"/>
        <end position="94"/>
    </location>
</feature>
<evidence type="ECO:0000256" key="1">
    <source>
        <dbReference type="SAM" id="Phobius"/>
    </source>
</evidence>
<gene>
    <name evidence="2" type="ORF">D6D85_03845</name>
</gene>
<comment type="caution">
    <text evidence="2">The sequence shown here is derived from an EMBL/GenBank/DDBJ whole genome shotgun (WGS) entry which is preliminary data.</text>
</comment>
<name>A0A429GRU2_9CREN</name>
<evidence type="ECO:0000313" key="3">
    <source>
        <dbReference type="Proteomes" id="UP000277582"/>
    </source>
</evidence>
<sequence length="98" mass="11067">MSDIEEMLRRIDDRTTLLWYDRLMEKTGMYEASALDKAAVIIGANIFARFMLKFGGDKHPLRAFFLSLLAMFGLFIAVGLMFAVACFALAALIFHPMP</sequence>
<reference evidence="2 3" key="1">
    <citation type="submission" date="2018-10" db="EMBL/GenBank/DDBJ databases">
        <title>Co-occurring genomic capacity for anaerobic methane metabolism and dissimilatory sulfite reduction discovered in the Korarchaeota.</title>
        <authorList>
            <person name="Mckay L.J."/>
            <person name="Dlakic M."/>
            <person name="Fields M.W."/>
            <person name="Delmont T.O."/>
            <person name="Eren A.M."/>
            <person name="Jay Z.J."/>
            <person name="Klingelsmith K.B."/>
            <person name="Rusch D.B."/>
            <person name="Inskeep W.P."/>
        </authorList>
    </citation>
    <scope>NUCLEOTIDE SEQUENCE [LARGE SCALE GENOMIC DNA]</scope>
    <source>
        <strain evidence="2 3">MDKW</strain>
    </source>
</reference>
<dbReference type="AlphaFoldDB" id="A0A429GRU2"/>
<dbReference type="RefSeq" id="WP_125670725.1">
    <property type="nucleotide sequence ID" value="NZ_RCOS01000057.1"/>
</dbReference>
<protein>
    <submittedName>
        <fullName evidence="2">Uncharacterized protein</fullName>
    </submittedName>
</protein>
<keyword evidence="3" id="KW-1185">Reference proteome</keyword>
<organism evidence="2 3">
    <name type="scientific">Candidatus Methanodesulfokora washburnensis</name>
    <dbReference type="NCBI Taxonomy" id="2478471"/>
    <lineage>
        <taxon>Archaea</taxon>
        <taxon>Thermoproteota</taxon>
        <taxon>Candidatus Korarchaeia</taxon>
        <taxon>Candidatus Korarchaeia incertae sedis</taxon>
        <taxon>Candidatus Methanodesulfokora</taxon>
    </lineage>
</organism>
<keyword evidence="1" id="KW-1133">Transmembrane helix</keyword>